<dbReference type="AlphaFoldDB" id="A0A1B8SL66"/>
<gene>
    <name evidence="1" type="ORF">ACT18_00385</name>
</gene>
<name>A0A1B8SL66_9MYCO</name>
<evidence type="ECO:0000313" key="1">
    <source>
        <dbReference type="EMBL" id="OBY33444.1"/>
    </source>
</evidence>
<sequence length="76" mass="8165">MITILAALWLQHAPFNTCGDGNVYDPAHGACAPYYPANPQPGYPGYGPHDNCGFYDPLHGVCQPYPPAIVPPFYGS</sequence>
<accession>A0A1B8SL66</accession>
<proteinExistence type="predicted"/>
<reference evidence="1 2" key="1">
    <citation type="submission" date="2015-06" db="EMBL/GenBank/DDBJ databases">
        <title>Genome sequence of Mycobacterium kumamotonense strain Roo.</title>
        <authorList>
            <person name="Greninger A.L."/>
            <person name="Cunningham G."/>
            <person name="Miller S."/>
        </authorList>
    </citation>
    <scope>NUCLEOTIDE SEQUENCE [LARGE SCALE GENOMIC DNA]</scope>
    <source>
        <strain evidence="1 2">Roo</strain>
    </source>
</reference>
<dbReference type="EMBL" id="LFOE01000001">
    <property type="protein sequence ID" value="OBY33444.1"/>
    <property type="molecule type" value="Genomic_DNA"/>
</dbReference>
<evidence type="ECO:0000313" key="2">
    <source>
        <dbReference type="Proteomes" id="UP000092668"/>
    </source>
</evidence>
<keyword evidence="2" id="KW-1185">Reference proteome</keyword>
<dbReference type="RefSeq" id="WP_065286710.1">
    <property type="nucleotide sequence ID" value="NZ_LFOE01000001.1"/>
</dbReference>
<protein>
    <submittedName>
        <fullName evidence="1">Uncharacterized protein</fullName>
    </submittedName>
</protein>
<organism evidence="1 2">
    <name type="scientific">Mycolicibacter kumamotonensis</name>
    <dbReference type="NCBI Taxonomy" id="354243"/>
    <lineage>
        <taxon>Bacteria</taxon>
        <taxon>Bacillati</taxon>
        <taxon>Actinomycetota</taxon>
        <taxon>Actinomycetes</taxon>
        <taxon>Mycobacteriales</taxon>
        <taxon>Mycobacteriaceae</taxon>
        <taxon>Mycolicibacter</taxon>
    </lineage>
</organism>
<dbReference type="Proteomes" id="UP000092668">
    <property type="component" value="Unassembled WGS sequence"/>
</dbReference>
<comment type="caution">
    <text evidence="1">The sequence shown here is derived from an EMBL/GenBank/DDBJ whole genome shotgun (WGS) entry which is preliminary data.</text>
</comment>